<reference evidence="4" key="1">
    <citation type="journal article" date="2019" name="Int. J. Syst. Evol. Microbiol.">
        <title>The Global Catalogue of Microorganisms (GCM) 10K type strain sequencing project: providing services to taxonomists for standard genome sequencing and annotation.</title>
        <authorList>
            <consortium name="The Broad Institute Genomics Platform"/>
            <consortium name="The Broad Institute Genome Sequencing Center for Infectious Disease"/>
            <person name="Wu L."/>
            <person name="Ma J."/>
        </authorList>
    </citation>
    <scope>NUCLEOTIDE SEQUENCE [LARGE SCALE GENOMIC DNA]</scope>
    <source>
        <strain evidence="4">CCM 8903</strain>
    </source>
</reference>
<evidence type="ECO:0000256" key="1">
    <source>
        <dbReference type="SAM" id="MobiDB-lite"/>
    </source>
</evidence>
<dbReference type="Proteomes" id="UP001597252">
    <property type="component" value="Unassembled WGS sequence"/>
</dbReference>
<evidence type="ECO:0000313" key="3">
    <source>
        <dbReference type="EMBL" id="MFD1484575.1"/>
    </source>
</evidence>
<comment type="caution">
    <text evidence="3">The sequence shown here is derived from an EMBL/GenBank/DDBJ whole genome shotgun (WGS) entry which is preliminary data.</text>
</comment>
<keyword evidence="2" id="KW-1133">Transmembrane helix</keyword>
<protein>
    <submittedName>
        <fullName evidence="3">Uncharacterized protein</fullName>
    </submittedName>
</protein>
<proteinExistence type="predicted"/>
<feature type="region of interest" description="Disordered" evidence="1">
    <location>
        <begin position="94"/>
        <end position="151"/>
    </location>
</feature>
<feature type="compositionally biased region" description="Basic and acidic residues" evidence="1">
    <location>
        <begin position="94"/>
        <end position="118"/>
    </location>
</feature>
<organism evidence="3 4">
    <name type="scientific">Lacticaseibacillus baoqingensis</name>
    <dbReference type="NCBI Taxonomy" id="2486013"/>
    <lineage>
        <taxon>Bacteria</taxon>
        <taxon>Bacillati</taxon>
        <taxon>Bacillota</taxon>
        <taxon>Bacilli</taxon>
        <taxon>Lactobacillales</taxon>
        <taxon>Lactobacillaceae</taxon>
        <taxon>Lacticaseibacillus</taxon>
    </lineage>
</organism>
<keyword evidence="2" id="KW-0472">Membrane</keyword>
<keyword evidence="2" id="KW-0812">Transmembrane</keyword>
<dbReference type="RefSeq" id="WP_125751026.1">
    <property type="nucleotide sequence ID" value="NZ_JBHTON010000014.1"/>
</dbReference>
<gene>
    <name evidence="3" type="ORF">ACFQ5J_04965</name>
</gene>
<sequence length="151" mass="15975">MFKDTKAVVSKLVDTATEPITTFDRTLQDQPELIIPLAVLHTSLLVAGIAAGAAIIRGHQAVVIAKEQTKQIRAQAQLGGRGHHHGGCKHGHCQHGEGHCHHHGQFEHGPHAHGDHGPHGHGPHAHGDHGPHGHGHGRHQHAPEALADANA</sequence>
<evidence type="ECO:0000256" key="2">
    <source>
        <dbReference type="SAM" id="Phobius"/>
    </source>
</evidence>
<feature type="transmembrane region" description="Helical" evidence="2">
    <location>
        <begin position="33"/>
        <end position="56"/>
    </location>
</feature>
<keyword evidence="4" id="KW-1185">Reference proteome</keyword>
<accession>A0ABW4E807</accession>
<evidence type="ECO:0000313" key="4">
    <source>
        <dbReference type="Proteomes" id="UP001597252"/>
    </source>
</evidence>
<dbReference type="EMBL" id="JBHTON010000014">
    <property type="protein sequence ID" value="MFD1484575.1"/>
    <property type="molecule type" value="Genomic_DNA"/>
</dbReference>
<name>A0ABW4E807_9LACO</name>